<gene>
    <name evidence="1" type="ORF">NCGR_LOCUS58880</name>
</gene>
<sequence length="101" mass="11129">MANGKGGVGIVWVTKRGGRMRACFIVSHSVLCLCGQRHFDGGKLWLTVWIWSNGPAKSLQLLCSLVPPRHTELDSTTPCLAYLRQNLLPKQKILVLGNNTT</sequence>
<evidence type="ECO:0000313" key="2">
    <source>
        <dbReference type="Proteomes" id="UP000604825"/>
    </source>
</evidence>
<accession>A0A811RXT0</accession>
<name>A0A811RXT0_9POAL</name>
<proteinExistence type="predicted"/>
<protein>
    <submittedName>
        <fullName evidence="1">Uncharacterized protein</fullName>
    </submittedName>
</protein>
<evidence type="ECO:0000313" key="1">
    <source>
        <dbReference type="EMBL" id="CAD6334782.1"/>
    </source>
</evidence>
<dbReference type="Proteomes" id="UP000604825">
    <property type="component" value="Unassembled WGS sequence"/>
</dbReference>
<dbReference type="EMBL" id="CAJGYO010000017">
    <property type="protein sequence ID" value="CAD6334782.1"/>
    <property type="molecule type" value="Genomic_DNA"/>
</dbReference>
<comment type="caution">
    <text evidence="1">The sequence shown here is derived from an EMBL/GenBank/DDBJ whole genome shotgun (WGS) entry which is preliminary data.</text>
</comment>
<keyword evidence="2" id="KW-1185">Reference proteome</keyword>
<dbReference type="AlphaFoldDB" id="A0A811RXT0"/>
<organism evidence="1 2">
    <name type="scientific">Miscanthus lutarioriparius</name>
    <dbReference type="NCBI Taxonomy" id="422564"/>
    <lineage>
        <taxon>Eukaryota</taxon>
        <taxon>Viridiplantae</taxon>
        <taxon>Streptophyta</taxon>
        <taxon>Embryophyta</taxon>
        <taxon>Tracheophyta</taxon>
        <taxon>Spermatophyta</taxon>
        <taxon>Magnoliopsida</taxon>
        <taxon>Liliopsida</taxon>
        <taxon>Poales</taxon>
        <taxon>Poaceae</taxon>
        <taxon>PACMAD clade</taxon>
        <taxon>Panicoideae</taxon>
        <taxon>Andropogonodae</taxon>
        <taxon>Andropogoneae</taxon>
        <taxon>Saccharinae</taxon>
        <taxon>Miscanthus</taxon>
    </lineage>
</organism>
<reference evidence="1" key="1">
    <citation type="submission" date="2020-10" db="EMBL/GenBank/DDBJ databases">
        <authorList>
            <person name="Han B."/>
            <person name="Lu T."/>
            <person name="Zhao Q."/>
            <person name="Huang X."/>
            <person name="Zhao Y."/>
        </authorList>
    </citation>
    <scope>NUCLEOTIDE SEQUENCE</scope>
</reference>